<keyword evidence="2" id="KW-1003">Cell membrane</keyword>
<feature type="binding site" evidence="7">
    <location>
        <position position="419"/>
    </location>
    <ligand>
        <name>substrate</name>
    </ligand>
</feature>
<evidence type="ECO:0000256" key="5">
    <source>
        <dbReference type="ARBA" id="ARBA00023136"/>
    </source>
</evidence>
<dbReference type="AlphaFoldDB" id="A0A1G7RXY2"/>
<dbReference type="Pfam" id="PF00884">
    <property type="entry name" value="Sulfatase"/>
    <property type="match status" value="1"/>
</dbReference>
<gene>
    <name evidence="11" type="ORF">SAMN04487901_101134</name>
</gene>
<evidence type="ECO:0000313" key="11">
    <source>
        <dbReference type="EMBL" id="SDG15625.1"/>
    </source>
</evidence>
<feature type="binding site" evidence="8">
    <location>
        <position position="468"/>
    </location>
    <ligand>
        <name>Mn(2+)</name>
        <dbReference type="ChEBI" id="CHEBI:29035"/>
    </ligand>
</feature>
<evidence type="ECO:0000256" key="3">
    <source>
        <dbReference type="ARBA" id="ARBA00022692"/>
    </source>
</evidence>
<evidence type="ECO:0000256" key="9">
    <source>
        <dbReference type="SAM" id="Phobius"/>
    </source>
</evidence>
<evidence type="ECO:0000256" key="8">
    <source>
        <dbReference type="PIRSR" id="PIRSR005091-3"/>
    </source>
</evidence>
<evidence type="ECO:0000256" key="7">
    <source>
        <dbReference type="PIRSR" id="PIRSR005091-2"/>
    </source>
</evidence>
<feature type="transmembrane region" description="Helical" evidence="9">
    <location>
        <begin position="167"/>
        <end position="185"/>
    </location>
</feature>
<organism evidence="11 12">
    <name type="scientific">Prevotella communis</name>
    <dbReference type="NCBI Taxonomy" id="2913614"/>
    <lineage>
        <taxon>Bacteria</taxon>
        <taxon>Pseudomonadati</taxon>
        <taxon>Bacteroidota</taxon>
        <taxon>Bacteroidia</taxon>
        <taxon>Bacteroidales</taxon>
        <taxon>Prevotellaceae</taxon>
        <taxon>Prevotella</taxon>
    </lineage>
</organism>
<dbReference type="GO" id="GO:0046872">
    <property type="term" value="F:metal ion binding"/>
    <property type="evidence" value="ECO:0007669"/>
    <property type="project" value="UniProtKB-KW"/>
</dbReference>
<feature type="binding site" evidence="8">
    <location>
        <position position="467"/>
    </location>
    <ligand>
        <name>Mn(2+)</name>
        <dbReference type="ChEBI" id="CHEBI:29035"/>
    </ligand>
</feature>
<comment type="subcellular location">
    <subcellularLocation>
        <location evidence="1">Cell membrane</location>
        <topology evidence="1">Multi-pass membrane protein</topology>
    </subcellularLocation>
</comment>
<dbReference type="InterPro" id="IPR012160">
    <property type="entry name" value="LtaS-like"/>
</dbReference>
<dbReference type="InterPro" id="IPR017850">
    <property type="entry name" value="Alkaline_phosphatase_core_sf"/>
</dbReference>
<evidence type="ECO:0000313" key="12">
    <source>
        <dbReference type="Proteomes" id="UP000198779"/>
    </source>
</evidence>
<accession>A0A1G7RXY2</accession>
<evidence type="ECO:0000256" key="1">
    <source>
        <dbReference type="ARBA" id="ARBA00004651"/>
    </source>
</evidence>
<keyword evidence="12" id="KW-1185">Reference proteome</keyword>
<dbReference type="GO" id="GO:0005886">
    <property type="term" value="C:plasma membrane"/>
    <property type="evidence" value="ECO:0007669"/>
    <property type="project" value="UniProtKB-SubCell"/>
</dbReference>
<dbReference type="InterPro" id="IPR000917">
    <property type="entry name" value="Sulfatase_N"/>
</dbReference>
<dbReference type="PIRSF" id="PIRSF005091">
    <property type="entry name" value="Mmb_sulf_HI1246"/>
    <property type="match status" value="1"/>
</dbReference>
<evidence type="ECO:0000259" key="10">
    <source>
        <dbReference type="Pfam" id="PF00884"/>
    </source>
</evidence>
<evidence type="ECO:0000256" key="4">
    <source>
        <dbReference type="ARBA" id="ARBA00022989"/>
    </source>
</evidence>
<keyword evidence="7" id="KW-0479">Metal-binding</keyword>
<keyword evidence="5 9" id="KW-0472">Membrane</keyword>
<feature type="binding site" evidence="8">
    <location>
        <position position="268"/>
    </location>
    <ligand>
        <name>Mn(2+)</name>
        <dbReference type="ChEBI" id="CHEBI:29035"/>
    </ligand>
</feature>
<feature type="transmembrane region" description="Helical" evidence="9">
    <location>
        <begin position="125"/>
        <end position="147"/>
    </location>
</feature>
<feature type="binding site" evidence="8">
    <location>
        <position position="301"/>
    </location>
    <ligand>
        <name>Mn(2+)</name>
        <dbReference type="ChEBI" id="CHEBI:29035"/>
    </ligand>
</feature>
<dbReference type="RefSeq" id="WP_143010048.1">
    <property type="nucleotide sequence ID" value="NZ_CP091790.1"/>
</dbReference>
<keyword evidence="7" id="KW-0464">Manganese</keyword>
<dbReference type="EMBL" id="FNCQ01000001">
    <property type="protein sequence ID" value="SDG15625.1"/>
    <property type="molecule type" value="Genomic_DNA"/>
</dbReference>
<dbReference type="CDD" id="cd16015">
    <property type="entry name" value="LTA_synthase"/>
    <property type="match status" value="1"/>
</dbReference>
<feature type="domain" description="Sulfatase N-terminal" evidence="10">
    <location>
        <begin position="260"/>
        <end position="518"/>
    </location>
</feature>
<evidence type="ECO:0000256" key="6">
    <source>
        <dbReference type="PIRSR" id="PIRSR005091-1"/>
    </source>
</evidence>
<name>A0A1G7RXY2_9BACT</name>
<dbReference type="PANTHER" id="PTHR47371:SF3">
    <property type="entry name" value="PHOSPHOGLYCEROL TRANSFERASE I"/>
    <property type="match status" value="1"/>
</dbReference>
<evidence type="ECO:0000256" key="2">
    <source>
        <dbReference type="ARBA" id="ARBA00022475"/>
    </source>
</evidence>
<dbReference type="GO" id="GO:0016740">
    <property type="term" value="F:transferase activity"/>
    <property type="evidence" value="ECO:0007669"/>
    <property type="project" value="UniProtKB-KW"/>
</dbReference>
<reference evidence="12" key="1">
    <citation type="submission" date="2016-10" db="EMBL/GenBank/DDBJ databases">
        <authorList>
            <person name="Varghese N."/>
            <person name="Submissions S."/>
        </authorList>
    </citation>
    <scope>NUCLEOTIDE SEQUENCE [LARGE SCALE GENOMIC DNA]</scope>
    <source>
        <strain evidence="12">BP1-148</strain>
    </source>
</reference>
<feature type="transmembrane region" description="Helical" evidence="9">
    <location>
        <begin position="83"/>
        <end position="105"/>
    </location>
</feature>
<keyword evidence="3 9" id="KW-0812">Transmembrane</keyword>
<keyword evidence="11" id="KW-0808">Transferase</keyword>
<dbReference type="InterPro" id="IPR050448">
    <property type="entry name" value="OpgB/LTA_synthase_biosynth"/>
</dbReference>
<proteinExistence type="predicted"/>
<dbReference type="STRING" id="645274.SAMN04487901_101134"/>
<feature type="transmembrane region" description="Helical" evidence="9">
    <location>
        <begin position="46"/>
        <end position="71"/>
    </location>
</feature>
<sequence length="596" mass="68668">MKKRLLYLIRFYLLTVLIFMAAKWAFMICNHAEGTFSVGDMFAVLWHGLSLDLSTALYFLILPFLITMVSIWVRIPKWLMRPYYALIALAFALAFVSDTSMYAFWHFKLDFSWLQYLESPNEVMASVSVGYMIIRVIVLVFSTIVFFFAYDRLAGVPASSRGNWKELILYVVTAPLMVIGIRGGFGDATTNTGQVYYSQNQFLNHSAVNPIFCFFYSMSHQLEDLSQYQFFEPEECEELLQGVYTTESLHQDTLLTTERPDILIILLESAGEQFASVMPHLQELKKEGIYFSQCFANSWRTDRGTLCVLSGYPSFPAISIMKTPEKSGFLPSIAGRLKEKGYQTSYLYGGDANFTNMRSYLFSTGWDRLTDIKDFSFKEQQTGQWGVRDDITFQRIYNQMIQSSPDVPHLWGYSTLSSHEPWEVPVKKLDDEVDNAFCYLDDCIDDLINKLKQTPRWDNMLIVMIADHGIIHGEIDQTKPLQKNHIPMLWVGGAIREPRVIDRLCNQSDLAATLFGQLHLNHDDFIFSRDVLSESYTLPTVVNNYSNAQWIYNATGQQLYDFDLKRPLINECEDAQQMTRLNKAIIQQTTTDLQNR</sequence>
<keyword evidence="4 9" id="KW-1133">Transmembrane helix</keyword>
<feature type="transmembrane region" description="Helical" evidence="9">
    <location>
        <begin position="7"/>
        <end position="26"/>
    </location>
</feature>
<dbReference type="SUPFAM" id="SSF53649">
    <property type="entry name" value="Alkaline phosphatase-like"/>
    <property type="match status" value="1"/>
</dbReference>
<dbReference type="Proteomes" id="UP000198779">
    <property type="component" value="Unassembled WGS sequence"/>
</dbReference>
<dbReference type="PANTHER" id="PTHR47371">
    <property type="entry name" value="LIPOTEICHOIC ACID SYNTHASE"/>
    <property type="match status" value="1"/>
</dbReference>
<protein>
    <submittedName>
        <fullName evidence="11">Phosphoglycerol transferase MdoB</fullName>
    </submittedName>
</protein>
<dbReference type="Gene3D" id="3.40.720.10">
    <property type="entry name" value="Alkaline Phosphatase, subunit A"/>
    <property type="match status" value="1"/>
</dbReference>
<feature type="active site" evidence="6">
    <location>
        <position position="301"/>
    </location>
</feature>